<dbReference type="Proteomes" id="UP000318380">
    <property type="component" value="Unassembled WGS sequence"/>
</dbReference>
<dbReference type="PANTHER" id="PTHR43133:SF50">
    <property type="entry name" value="ECF RNA POLYMERASE SIGMA FACTOR SIGM"/>
    <property type="match status" value="1"/>
</dbReference>
<feature type="domain" description="RNA polymerase sigma factor 70 region 4 type 2" evidence="6">
    <location>
        <begin position="98"/>
        <end position="148"/>
    </location>
</feature>
<reference evidence="7 8" key="1">
    <citation type="submission" date="2019-06" db="EMBL/GenBank/DDBJ databases">
        <title>Sequencing the genomes of 1000 actinobacteria strains.</title>
        <authorList>
            <person name="Klenk H.-P."/>
        </authorList>
    </citation>
    <scope>NUCLEOTIDE SEQUENCE [LARGE SCALE GENOMIC DNA]</scope>
    <source>
        <strain evidence="7 8">DSM 24683</strain>
    </source>
</reference>
<comment type="caution">
    <text evidence="7">The sequence shown here is derived from an EMBL/GenBank/DDBJ whole genome shotgun (WGS) entry which is preliminary data.</text>
</comment>
<accession>A0A561C007</accession>
<dbReference type="GO" id="GO:0003677">
    <property type="term" value="F:DNA binding"/>
    <property type="evidence" value="ECO:0007669"/>
    <property type="project" value="UniProtKB-KW"/>
</dbReference>
<dbReference type="AlphaFoldDB" id="A0A561C007"/>
<protein>
    <submittedName>
        <fullName evidence="7">RNA polymerase sigma factor (Sigma-70 family)</fullName>
    </submittedName>
</protein>
<dbReference type="InterPro" id="IPR039425">
    <property type="entry name" value="RNA_pol_sigma-70-like"/>
</dbReference>
<keyword evidence="2" id="KW-0805">Transcription regulation</keyword>
<dbReference type="Gene3D" id="1.10.10.10">
    <property type="entry name" value="Winged helix-like DNA-binding domain superfamily/Winged helix DNA-binding domain"/>
    <property type="match status" value="1"/>
</dbReference>
<dbReference type="RefSeq" id="WP_145811812.1">
    <property type="nucleotide sequence ID" value="NZ_VIVK01000001.1"/>
</dbReference>
<keyword evidence="5" id="KW-0804">Transcription</keyword>
<evidence type="ECO:0000313" key="7">
    <source>
        <dbReference type="EMBL" id="TWD84471.1"/>
    </source>
</evidence>
<dbReference type="EMBL" id="VIVK01000001">
    <property type="protein sequence ID" value="TWD84471.1"/>
    <property type="molecule type" value="Genomic_DNA"/>
</dbReference>
<evidence type="ECO:0000256" key="2">
    <source>
        <dbReference type="ARBA" id="ARBA00023015"/>
    </source>
</evidence>
<keyword evidence="3" id="KW-0731">Sigma factor</keyword>
<dbReference type="OrthoDB" id="3829748at2"/>
<dbReference type="PANTHER" id="PTHR43133">
    <property type="entry name" value="RNA POLYMERASE ECF-TYPE SIGMA FACTO"/>
    <property type="match status" value="1"/>
</dbReference>
<dbReference type="InterPro" id="IPR036388">
    <property type="entry name" value="WH-like_DNA-bd_sf"/>
</dbReference>
<evidence type="ECO:0000256" key="3">
    <source>
        <dbReference type="ARBA" id="ARBA00023082"/>
    </source>
</evidence>
<proteinExistence type="inferred from homology"/>
<dbReference type="GO" id="GO:0016987">
    <property type="term" value="F:sigma factor activity"/>
    <property type="evidence" value="ECO:0007669"/>
    <property type="project" value="UniProtKB-KW"/>
</dbReference>
<name>A0A561C007_9ACTN</name>
<dbReference type="InterPro" id="IPR013249">
    <property type="entry name" value="RNA_pol_sigma70_r4_t2"/>
</dbReference>
<evidence type="ECO:0000259" key="6">
    <source>
        <dbReference type="Pfam" id="PF08281"/>
    </source>
</evidence>
<keyword evidence="4" id="KW-0238">DNA-binding</keyword>
<evidence type="ECO:0000313" key="8">
    <source>
        <dbReference type="Proteomes" id="UP000318380"/>
    </source>
</evidence>
<comment type="similarity">
    <text evidence="1">Belongs to the sigma-70 factor family. ECF subfamily.</text>
</comment>
<dbReference type="GO" id="GO:0006352">
    <property type="term" value="P:DNA-templated transcription initiation"/>
    <property type="evidence" value="ECO:0007669"/>
    <property type="project" value="InterPro"/>
</dbReference>
<sequence length="171" mass="19318">MNGDFRKFAVRRERALYRYAHLLTGDHTEAEELTRDALGRTQATWRRHSDTAGAELYARRAITTATAGRWRPRTWFADRTRAGHPAVPAHDNVAADSWIRDEVQSLPPRQRAALVLRYYERLTDAEVAQILGCSVPTARARTSQALDTLRSRLDPETAHLVDQLLTTRGAG</sequence>
<dbReference type="Pfam" id="PF08281">
    <property type="entry name" value="Sigma70_r4_2"/>
    <property type="match status" value="1"/>
</dbReference>
<dbReference type="InterPro" id="IPR013325">
    <property type="entry name" value="RNA_pol_sigma_r2"/>
</dbReference>
<evidence type="ECO:0000256" key="4">
    <source>
        <dbReference type="ARBA" id="ARBA00023125"/>
    </source>
</evidence>
<keyword evidence="8" id="KW-1185">Reference proteome</keyword>
<gene>
    <name evidence="7" type="ORF">FB561_5659</name>
</gene>
<dbReference type="InterPro" id="IPR013324">
    <property type="entry name" value="RNA_pol_sigma_r3/r4-like"/>
</dbReference>
<evidence type="ECO:0000256" key="5">
    <source>
        <dbReference type="ARBA" id="ARBA00023163"/>
    </source>
</evidence>
<dbReference type="SUPFAM" id="SSF88946">
    <property type="entry name" value="Sigma2 domain of RNA polymerase sigma factors"/>
    <property type="match status" value="1"/>
</dbReference>
<organism evidence="7 8">
    <name type="scientific">Kribbella amoyensis</name>
    <dbReference type="NCBI Taxonomy" id="996641"/>
    <lineage>
        <taxon>Bacteria</taxon>
        <taxon>Bacillati</taxon>
        <taxon>Actinomycetota</taxon>
        <taxon>Actinomycetes</taxon>
        <taxon>Propionibacteriales</taxon>
        <taxon>Kribbellaceae</taxon>
        <taxon>Kribbella</taxon>
    </lineage>
</organism>
<evidence type="ECO:0000256" key="1">
    <source>
        <dbReference type="ARBA" id="ARBA00010641"/>
    </source>
</evidence>
<dbReference type="SUPFAM" id="SSF88659">
    <property type="entry name" value="Sigma3 and sigma4 domains of RNA polymerase sigma factors"/>
    <property type="match status" value="1"/>
</dbReference>
<dbReference type="CDD" id="cd06171">
    <property type="entry name" value="Sigma70_r4"/>
    <property type="match status" value="1"/>
</dbReference>